<reference evidence="1" key="1">
    <citation type="submission" date="2016-07" db="EMBL/GenBank/DDBJ databases">
        <authorList>
            <person name="Bretaudeau A."/>
        </authorList>
    </citation>
    <scope>NUCLEOTIDE SEQUENCE</scope>
    <source>
        <strain evidence="1">Rice</strain>
        <tissue evidence="1">Whole body</tissue>
    </source>
</reference>
<organism evidence="1">
    <name type="scientific">Spodoptera frugiperda</name>
    <name type="common">Fall armyworm</name>
    <dbReference type="NCBI Taxonomy" id="7108"/>
    <lineage>
        <taxon>Eukaryota</taxon>
        <taxon>Metazoa</taxon>
        <taxon>Ecdysozoa</taxon>
        <taxon>Arthropoda</taxon>
        <taxon>Hexapoda</taxon>
        <taxon>Insecta</taxon>
        <taxon>Pterygota</taxon>
        <taxon>Neoptera</taxon>
        <taxon>Endopterygota</taxon>
        <taxon>Lepidoptera</taxon>
        <taxon>Glossata</taxon>
        <taxon>Ditrysia</taxon>
        <taxon>Noctuoidea</taxon>
        <taxon>Noctuidae</taxon>
        <taxon>Amphipyrinae</taxon>
        <taxon>Spodoptera</taxon>
    </lineage>
</organism>
<name>A0A2H1WXA4_SPOFR</name>
<sequence>MNTLIAWLFGRDVVIVTNGQGVSGSIPGSSKELLGFFRFFESYSVVARSLEILLCLKEYAVKNKQVLEWTRPDISTEQDFVLNKNT</sequence>
<dbReference type="EMBL" id="ODYU01011764">
    <property type="protein sequence ID" value="SOQ57693.1"/>
    <property type="molecule type" value="Genomic_DNA"/>
</dbReference>
<protein>
    <submittedName>
        <fullName evidence="1">SFRICE_024847</fullName>
    </submittedName>
</protein>
<proteinExistence type="predicted"/>
<gene>
    <name evidence="1" type="ORF">SFRICE_024847</name>
</gene>
<evidence type="ECO:0000313" key="1">
    <source>
        <dbReference type="EMBL" id="SOQ57693.1"/>
    </source>
</evidence>
<accession>A0A2H1WXA4</accession>
<dbReference type="AlphaFoldDB" id="A0A2H1WXA4"/>